<organism evidence="2">
    <name type="scientific">Spodoptera frugiperda</name>
    <name type="common">Fall armyworm</name>
    <dbReference type="NCBI Taxonomy" id="7108"/>
    <lineage>
        <taxon>Eukaryota</taxon>
        <taxon>Metazoa</taxon>
        <taxon>Ecdysozoa</taxon>
        <taxon>Arthropoda</taxon>
        <taxon>Hexapoda</taxon>
        <taxon>Insecta</taxon>
        <taxon>Pterygota</taxon>
        <taxon>Neoptera</taxon>
        <taxon>Endopterygota</taxon>
        <taxon>Lepidoptera</taxon>
        <taxon>Glossata</taxon>
        <taxon>Ditrysia</taxon>
        <taxon>Noctuoidea</taxon>
        <taxon>Noctuidae</taxon>
        <taxon>Amphipyrinae</taxon>
        <taxon>Spodoptera</taxon>
    </lineage>
</organism>
<evidence type="ECO:0000256" key="1">
    <source>
        <dbReference type="SAM" id="MobiDB-lite"/>
    </source>
</evidence>
<evidence type="ECO:0000313" key="2">
    <source>
        <dbReference type="EMBL" id="SOQ58327.1"/>
    </source>
</evidence>
<dbReference type="EMBL" id="ODYU01012164">
    <property type="protein sequence ID" value="SOQ58327.1"/>
    <property type="molecule type" value="Genomic_DNA"/>
</dbReference>
<dbReference type="OrthoDB" id="7431159at2759"/>
<dbReference type="AlphaFoldDB" id="A0A2H1WZ99"/>
<sequence>MYLSRYAYRCCPCNNAGKGSAAVDRSGRSNLPLICLVPHTDNVTGSSARNPPRGPAPRATAAGQNDFQLLDEDYIKKHFKLPPRALYLDPFRRPLITFPLTQEGGSKNFNISRKQKINQQILDGFLDPSAAISAPSVFPYDTSQKSAKAKAEEEDEEIIYILQLPDFEYKCPIHNATVKTPRFIWHSCKKQKKSKSATDGGGAAGGGPLHKPKPWILSRITDFDLLSQW</sequence>
<name>A0A2H1WZ99_SPOFR</name>
<protein>
    <submittedName>
        <fullName evidence="2">SFRICE_029523</fullName>
    </submittedName>
</protein>
<feature type="compositionally biased region" description="Low complexity" evidence="1">
    <location>
        <begin position="48"/>
        <end position="62"/>
    </location>
</feature>
<reference evidence="2" key="1">
    <citation type="submission" date="2016-07" db="EMBL/GenBank/DDBJ databases">
        <authorList>
            <person name="Bretaudeau A."/>
        </authorList>
    </citation>
    <scope>NUCLEOTIDE SEQUENCE</scope>
    <source>
        <strain evidence="2">Rice</strain>
        <tissue evidence="2">Whole body</tissue>
    </source>
</reference>
<feature type="region of interest" description="Disordered" evidence="1">
    <location>
        <begin position="43"/>
        <end position="63"/>
    </location>
</feature>
<proteinExistence type="predicted"/>
<gene>
    <name evidence="2" type="ORF">SFRICE_029523</name>
</gene>
<accession>A0A2H1WZ99</accession>